<evidence type="ECO:0000313" key="3">
    <source>
        <dbReference type="Proteomes" id="UP000482800"/>
    </source>
</evidence>
<feature type="region of interest" description="Disordered" evidence="1">
    <location>
        <begin position="1"/>
        <end position="35"/>
    </location>
</feature>
<name>A0A6V8KTE2_9ACTN</name>
<dbReference type="EMBL" id="BLPF01000004">
    <property type="protein sequence ID" value="GFJ85126.1"/>
    <property type="molecule type" value="Genomic_DNA"/>
</dbReference>
<comment type="caution">
    <text evidence="2">The sequence shown here is derived from an EMBL/GenBank/DDBJ whole genome shotgun (WGS) entry which is preliminary data.</text>
</comment>
<protein>
    <submittedName>
        <fullName evidence="2">Uncharacterized protein</fullName>
    </submittedName>
</protein>
<evidence type="ECO:0000256" key="1">
    <source>
        <dbReference type="SAM" id="MobiDB-lite"/>
    </source>
</evidence>
<keyword evidence="3" id="KW-1185">Reference proteome</keyword>
<organism evidence="2 3">
    <name type="scientific">Phytohabitans houttuyneae</name>
    <dbReference type="NCBI Taxonomy" id="1076126"/>
    <lineage>
        <taxon>Bacteria</taxon>
        <taxon>Bacillati</taxon>
        <taxon>Actinomycetota</taxon>
        <taxon>Actinomycetes</taxon>
        <taxon>Micromonosporales</taxon>
        <taxon>Micromonosporaceae</taxon>
    </lineage>
</organism>
<accession>A0A6V8KTE2</accession>
<evidence type="ECO:0000313" key="2">
    <source>
        <dbReference type="EMBL" id="GFJ85126.1"/>
    </source>
</evidence>
<proteinExistence type="predicted"/>
<dbReference type="AlphaFoldDB" id="A0A6V8KTE2"/>
<reference evidence="2 3" key="1">
    <citation type="submission" date="2020-03" db="EMBL/GenBank/DDBJ databases">
        <title>Whole genome shotgun sequence of Phytohabitans houttuyneae NBRC 108639.</title>
        <authorList>
            <person name="Komaki H."/>
            <person name="Tamura T."/>
        </authorList>
    </citation>
    <scope>NUCLEOTIDE SEQUENCE [LARGE SCALE GENOMIC DNA]</scope>
    <source>
        <strain evidence="2 3">NBRC 108639</strain>
    </source>
</reference>
<reference evidence="2 3" key="2">
    <citation type="submission" date="2020-03" db="EMBL/GenBank/DDBJ databases">
        <authorList>
            <person name="Ichikawa N."/>
            <person name="Kimura A."/>
            <person name="Kitahashi Y."/>
            <person name="Uohara A."/>
        </authorList>
    </citation>
    <scope>NUCLEOTIDE SEQUENCE [LARGE SCALE GENOMIC DNA]</scope>
    <source>
        <strain evidence="2 3">NBRC 108639</strain>
    </source>
</reference>
<sequence>MAYRAAATGQGTALPGATDPPRPATPPPAAAWAATSWPWSGPLPVWCLARPATDMSVTVPDAAQHTHIVTPPATMTAGLSSPSPAGFCHRRGPQCVIGPLTLPLGRGSGWAGGSSILPTHSVTGTRNRLDRFR</sequence>
<feature type="compositionally biased region" description="Pro residues" evidence="1">
    <location>
        <begin position="18"/>
        <end position="29"/>
    </location>
</feature>
<dbReference type="Proteomes" id="UP000482800">
    <property type="component" value="Unassembled WGS sequence"/>
</dbReference>
<gene>
    <name evidence="2" type="ORF">Phou_093060</name>
</gene>